<dbReference type="InterPro" id="IPR050639">
    <property type="entry name" value="SSR_resolvase"/>
</dbReference>
<dbReference type="AlphaFoldDB" id="A0A518EUV0"/>
<dbReference type="InterPro" id="IPR036162">
    <property type="entry name" value="Resolvase-like_N_sf"/>
</dbReference>
<dbReference type="PROSITE" id="PS51736">
    <property type="entry name" value="RECOMBINASES_3"/>
    <property type="match status" value="1"/>
</dbReference>
<dbReference type="CDD" id="cd00338">
    <property type="entry name" value="Ser_Recombinase"/>
    <property type="match status" value="1"/>
</dbReference>
<dbReference type="EMBL" id="CP036434">
    <property type="protein sequence ID" value="QDV05821.1"/>
    <property type="molecule type" value="Genomic_DNA"/>
</dbReference>
<protein>
    <recommendedName>
        <fullName evidence="8">Recombinase</fullName>
    </recommendedName>
</protein>
<evidence type="ECO:0000259" key="2">
    <source>
        <dbReference type="PROSITE" id="PS51737"/>
    </source>
</evidence>
<dbReference type="OrthoDB" id="244546at2"/>
<feature type="domain" description="Recombinase" evidence="2">
    <location>
        <begin position="174"/>
        <end position="315"/>
    </location>
</feature>
<evidence type="ECO:0008006" key="8">
    <source>
        <dbReference type="Google" id="ProtNLM"/>
    </source>
</evidence>
<dbReference type="Pfam" id="PF00239">
    <property type="entry name" value="Resolvase"/>
    <property type="match status" value="1"/>
</dbReference>
<dbReference type="Gene3D" id="3.40.50.1390">
    <property type="entry name" value="Resolvase, N-terminal catalytic domain"/>
    <property type="match status" value="1"/>
</dbReference>
<dbReference type="Proteomes" id="UP000320390">
    <property type="component" value="Chromosome"/>
</dbReference>
<proteinExistence type="predicted"/>
<dbReference type="SUPFAM" id="SSF53041">
    <property type="entry name" value="Resolvase-like"/>
    <property type="match status" value="1"/>
</dbReference>
<dbReference type="GO" id="GO:0000150">
    <property type="term" value="F:DNA strand exchange activity"/>
    <property type="evidence" value="ECO:0007669"/>
    <property type="project" value="InterPro"/>
</dbReference>
<evidence type="ECO:0000259" key="1">
    <source>
        <dbReference type="PROSITE" id="PS51736"/>
    </source>
</evidence>
<dbReference type="Pfam" id="PF13408">
    <property type="entry name" value="Zn_ribbon_recom"/>
    <property type="match status" value="1"/>
</dbReference>
<dbReference type="GO" id="GO:0003677">
    <property type="term" value="F:DNA binding"/>
    <property type="evidence" value="ECO:0007669"/>
    <property type="project" value="InterPro"/>
</dbReference>
<evidence type="ECO:0000313" key="6">
    <source>
        <dbReference type="EMBL" id="QDV08010.1"/>
    </source>
</evidence>
<dbReference type="InterPro" id="IPR011109">
    <property type="entry name" value="DNA_bind_recombinase_dom"/>
</dbReference>
<dbReference type="Pfam" id="PF07508">
    <property type="entry name" value="Recombinase"/>
    <property type="match status" value="1"/>
</dbReference>
<dbReference type="InterPro" id="IPR038109">
    <property type="entry name" value="DNA_bind_recomb_sf"/>
</dbReference>
<dbReference type="Gene3D" id="3.90.1750.20">
    <property type="entry name" value="Putative Large Serine Recombinase, Chain B, Domain 2"/>
    <property type="match status" value="1"/>
</dbReference>
<dbReference type="PROSITE" id="PS51737">
    <property type="entry name" value="RECOMBINASE_DNA_BIND"/>
    <property type="match status" value="1"/>
</dbReference>
<dbReference type="InterPro" id="IPR006119">
    <property type="entry name" value="Resolv_N"/>
</dbReference>
<dbReference type="InterPro" id="IPR009061">
    <property type="entry name" value="DNA-bd_dom_put_sf"/>
</dbReference>
<evidence type="ECO:0000313" key="4">
    <source>
        <dbReference type="EMBL" id="QDV05821.1"/>
    </source>
</evidence>
<dbReference type="SMART" id="SM00857">
    <property type="entry name" value="Resolvase"/>
    <property type="match status" value="1"/>
</dbReference>
<dbReference type="EMBL" id="CP036434">
    <property type="protein sequence ID" value="QDV07831.1"/>
    <property type="molecule type" value="Genomic_DNA"/>
</dbReference>
<dbReference type="EMBL" id="CP036434">
    <property type="protein sequence ID" value="QDV04706.1"/>
    <property type="molecule type" value="Genomic_DNA"/>
</dbReference>
<dbReference type="RefSeq" id="WP_145194155.1">
    <property type="nucleotide sequence ID" value="NZ_CP036434.1"/>
</dbReference>
<dbReference type="InterPro" id="IPR025827">
    <property type="entry name" value="Zn_ribbon_recom_dom"/>
</dbReference>
<dbReference type="SUPFAM" id="SSF46955">
    <property type="entry name" value="Putative DNA-binding domain"/>
    <property type="match status" value="1"/>
</dbReference>
<reference evidence="5 7" key="1">
    <citation type="submission" date="2019-02" db="EMBL/GenBank/DDBJ databases">
        <title>Deep-cultivation of Planctomycetes and their phenomic and genomic characterization uncovers novel biology.</title>
        <authorList>
            <person name="Wiegand S."/>
            <person name="Jogler M."/>
            <person name="Boedeker C."/>
            <person name="Pinto D."/>
            <person name="Vollmers J."/>
            <person name="Rivas-Marin E."/>
            <person name="Kohn T."/>
            <person name="Peeters S.H."/>
            <person name="Heuer A."/>
            <person name="Rast P."/>
            <person name="Oberbeckmann S."/>
            <person name="Bunk B."/>
            <person name="Jeske O."/>
            <person name="Meyerdierks A."/>
            <person name="Storesund J.E."/>
            <person name="Kallscheuer N."/>
            <person name="Luecker S."/>
            <person name="Lage O.M."/>
            <person name="Pohl T."/>
            <person name="Merkel B.J."/>
            <person name="Hornburger P."/>
            <person name="Mueller R.-W."/>
            <person name="Bruemmer F."/>
            <person name="Labrenz M."/>
            <person name="Spormann A.M."/>
            <person name="Op den Camp H."/>
            <person name="Overmann J."/>
            <person name="Amann R."/>
            <person name="Jetten M.S.M."/>
            <person name="Mascher T."/>
            <person name="Medema M.H."/>
            <person name="Devos D.P."/>
            <person name="Kaster A.-K."/>
            <person name="Ovreas L."/>
            <person name="Rohde M."/>
            <person name="Galperin M.Y."/>
            <person name="Jogler C."/>
        </authorList>
    </citation>
    <scope>NUCLEOTIDE SEQUENCE [LARGE SCALE GENOMIC DNA]</scope>
    <source>
        <strain evidence="5 7">Poly30</strain>
    </source>
</reference>
<evidence type="ECO:0000313" key="7">
    <source>
        <dbReference type="Proteomes" id="UP000320390"/>
    </source>
</evidence>
<evidence type="ECO:0000313" key="5">
    <source>
        <dbReference type="EMBL" id="QDV07831.1"/>
    </source>
</evidence>
<dbReference type="PANTHER" id="PTHR30461">
    <property type="entry name" value="DNA-INVERTASE FROM LAMBDOID PROPHAGE"/>
    <property type="match status" value="1"/>
</dbReference>
<keyword evidence="7" id="KW-1185">Reference proteome</keyword>
<feature type="domain" description="Resolvase/invertase-type recombinase catalytic" evidence="1">
    <location>
        <begin position="16"/>
        <end position="167"/>
    </location>
</feature>
<name>A0A518EUV0_9BACT</name>
<sequence length="691" mass="76987">MTNASTRVTAHHLSRNAYLYVRQSTLRQVVENGESTQRQYNLADRAVAHGWRQEQVITIDCDLGQSAAGTADRQGFQELVKEVGLGHAGIVLGLEVSRLARNSSDWHRLLEICALSSTLILDEDGVYDPSCFNDRLLLGLKGTMSEAELHVLRARLRGGILNKAKRGELCQKLPIGYVRDGSSKVVFDPDGEIRERVQHLFDTFARLGSAAATAKEFQRARLDFPARLNRRGGLVELVWNPLTAIRTLQILHNPIYSGAYVYGRYGERPGPTGTKRRVVLPRSEWLVTLPGSHPGYITWDEYLRNQETIRKNGLAYGVDRRTLTPREGPALLQGILLCGKCGQRMWVHYDGRKEGKVPIYECRSAHSQGASEVCQRMHGKAIDEAMGQLLLGELTPEAIELCLAVQEQVRERAGDDDRQLKLRVQRAEYEANLSRSRYLQVDPSNRLVADSLEADWNEKLRALRVAQEDRKQGASKSPRRIETEQRAELLGLPDGFAALWADPSTAHQTKKRLVRLLVDDVTLVRGEDILVQVRLKGGAERSFRLPVPLCAFELRRTPAEVVRLVDELLGSHTRLGVVAELRARGVRTGAGDEFTSESVQHLIQAYGLKPYRVRLVDQGMLSRAQAAARLGVSVSTAQDLHRSGQLTGIVADDKGTWMYDAGDVERLTEARSEAKNALKASIVRSRTSAAV</sequence>
<organism evidence="5 7">
    <name type="scientific">Saltatorellus ferox</name>
    <dbReference type="NCBI Taxonomy" id="2528018"/>
    <lineage>
        <taxon>Bacteria</taxon>
        <taxon>Pseudomonadati</taxon>
        <taxon>Planctomycetota</taxon>
        <taxon>Planctomycetia</taxon>
        <taxon>Planctomycetia incertae sedis</taxon>
        <taxon>Saltatorellus</taxon>
    </lineage>
</organism>
<dbReference type="EMBL" id="CP036434">
    <property type="protein sequence ID" value="QDV08010.1"/>
    <property type="molecule type" value="Genomic_DNA"/>
</dbReference>
<evidence type="ECO:0000313" key="3">
    <source>
        <dbReference type="EMBL" id="QDV04706.1"/>
    </source>
</evidence>
<accession>A0A518EUV0</accession>
<gene>
    <name evidence="3" type="ORF">Poly30_01990</name>
    <name evidence="4" type="ORF">Poly30_13240</name>
    <name evidence="5" type="ORF">Poly30_33640</name>
    <name evidence="6" type="ORF">Poly30_35460</name>
</gene>
<dbReference type="PANTHER" id="PTHR30461:SF23">
    <property type="entry name" value="DNA RECOMBINASE-RELATED"/>
    <property type="match status" value="1"/>
</dbReference>